<organism evidence="1 2">
    <name type="scientific">Candidatus Defluviibacterium haderslevense</name>
    <dbReference type="NCBI Taxonomy" id="2981993"/>
    <lineage>
        <taxon>Bacteria</taxon>
        <taxon>Pseudomonadati</taxon>
        <taxon>Bacteroidota</taxon>
        <taxon>Saprospiria</taxon>
        <taxon>Saprospirales</taxon>
        <taxon>Saprospiraceae</taxon>
        <taxon>Candidatus Defluviibacterium</taxon>
    </lineage>
</organism>
<proteinExistence type="predicted"/>
<dbReference type="Proteomes" id="UP000808349">
    <property type="component" value="Unassembled WGS sequence"/>
</dbReference>
<evidence type="ECO:0000313" key="2">
    <source>
        <dbReference type="Proteomes" id="UP000808349"/>
    </source>
</evidence>
<dbReference type="AlphaFoldDB" id="A0A9D7XJK6"/>
<protein>
    <submittedName>
        <fullName evidence="1">Uncharacterized protein</fullName>
    </submittedName>
</protein>
<comment type="caution">
    <text evidence="1">The sequence shown here is derived from an EMBL/GenBank/DDBJ whole genome shotgun (WGS) entry which is preliminary data.</text>
</comment>
<accession>A0A9D7XJK6</accession>
<sequence length="58" mass="6529">MRQLLTILIGLFWTVSSYADCRGERLNVFPAGQTTKQNSILVLDGTFGQDKELNLLNQ</sequence>
<dbReference type="EMBL" id="JADKFW010000021">
    <property type="protein sequence ID" value="MBK9719758.1"/>
    <property type="molecule type" value="Genomic_DNA"/>
</dbReference>
<gene>
    <name evidence="1" type="ORF">IPO85_20025</name>
</gene>
<reference evidence="1 2" key="1">
    <citation type="submission" date="2020-10" db="EMBL/GenBank/DDBJ databases">
        <title>Connecting structure to function with the recovery of over 1000 high-quality activated sludge metagenome-assembled genomes encoding full-length rRNA genes using long-read sequencing.</title>
        <authorList>
            <person name="Singleton C.M."/>
            <person name="Petriglieri F."/>
            <person name="Kristensen J.M."/>
            <person name="Kirkegaard R.H."/>
            <person name="Michaelsen T.Y."/>
            <person name="Andersen M.H."/>
            <person name="Karst S.M."/>
            <person name="Dueholm M.S."/>
            <person name="Nielsen P.H."/>
            <person name="Albertsen M."/>
        </authorList>
    </citation>
    <scope>NUCLEOTIDE SEQUENCE [LARGE SCALE GENOMIC DNA]</scope>
    <source>
        <strain evidence="1">Ribe_18-Q3-R11-54_BAT3C.373</strain>
    </source>
</reference>
<evidence type="ECO:0000313" key="1">
    <source>
        <dbReference type="EMBL" id="MBK9719758.1"/>
    </source>
</evidence>
<name>A0A9D7XJK6_9BACT</name>